<evidence type="ECO:0000313" key="1">
    <source>
        <dbReference type="EMBL" id="MPN54284.1"/>
    </source>
</evidence>
<sequence length="145" mass="16624">MCAASWEWKPRKKLFSKRTLEPVAEEYRPAIDWCFDRFYPGFVDEAAQLQTKLPGLFTSEGFLRVYYEDGNNGEECFKFVVPGLRAVFLNDLMGSNHPLEAFPYQAVRPKDAPPLDSGELGYGYFDGKKTRWAIVKNGVVVRKTE</sequence>
<proteinExistence type="predicted"/>
<protein>
    <submittedName>
        <fullName evidence="1">Uncharacterized protein</fullName>
    </submittedName>
</protein>
<accession>A0A645J1B2</accession>
<dbReference type="AlphaFoldDB" id="A0A645J1B2"/>
<reference evidence="1" key="1">
    <citation type="submission" date="2019-08" db="EMBL/GenBank/DDBJ databases">
        <authorList>
            <person name="Kucharzyk K."/>
            <person name="Murdoch R.W."/>
            <person name="Higgins S."/>
            <person name="Loffler F."/>
        </authorList>
    </citation>
    <scope>NUCLEOTIDE SEQUENCE</scope>
</reference>
<gene>
    <name evidence="1" type="ORF">SDC9_201954</name>
</gene>
<name>A0A645J1B2_9ZZZZ</name>
<comment type="caution">
    <text evidence="1">The sequence shown here is derived from an EMBL/GenBank/DDBJ whole genome shotgun (WGS) entry which is preliminary data.</text>
</comment>
<organism evidence="1">
    <name type="scientific">bioreactor metagenome</name>
    <dbReference type="NCBI Taxonomy" id="1076179"/>
    <lineage>
        <taxon>unclassified sequences</taxon>
        <taxon>metagenomes</taxon>
        <taxon>ecological metagenomes</taxon>
    </lineage>
</organism>
<dbReference type="EMBL" id="VSSQ01122360">
    <property type="protein sequence ID" value="MPN54284.1"/>
    <property type="molecule type" value="Genomic_DNA"/>
</dbReference>